<dbReference type="InterPro" id="IPR036597">
    <property type="entry name" value="Fido-like_dom_sf"/>
</dbReference>
<name>A0A1F7I3L3_9BACT</name>
<evidence type="ECO:0000259" key="1">
    <source>
        <dbReference type="PROSITE" id="PS51459"/>
    </source>
</evidence>
<reference evidence="2 3" key="1">
    <citation type="journal article" date="2016" name="Nat. Commun.">
        <title>Thousands of microbial genomes shed light on interconnected biogeochemical processes in an aquifer system.</title>
        <authorList>
            <person name="Anantharaman K."/>
            <person name="Brown C.T."/>
            <person name="Hug L.A."/>
            <person name="Sharon I."/>
            <person name="Castelle C.J."/>
            <person name="Probst A.J."/>
            <person name="Thomas B.C."/>
            <person name="Singh A."/>
            <person name="Wilkins M.J."/>
            <person name="Karaoz U."/>
            <person name="Brodie E.L."/>
            <person name="Williams K.H."/>
            <person name="Hubbard S.S."/>
            <person name="Banfield J.F."/>
        </authorList>
    </citation>
    <scope>NUCLEOTIDE SEQUENCE [LARGE SCALE GENOMIC DNA]</scope>
</reference>
<dbReference type="PROSITE" id="PS51459">
    <property type="entry name" value="FIDO"/>
    <property type="match status" value="1"/>
</dbReference>
<accession>A0A1F7I3L3</accession>
<dbReference type="Pfam" id="PF02661">
    <property type="entry name" value="Fic"/>
    <property type="match status" value="1"/>
</dbReference>
<dbReference type="InterPro" id="IPR003812">
    <property type="entry name" value="Fido"/>
</dbReference>
<dbReference type="Proteomes" id="UP000178076">
    <property type="component" value="Unassembled WGS sequence"/>
</dbReference>
<feature type="domain" description="Fido" evidence="1">
    <location>
        <begin position="269"/>
        <end position="421"/>
    </location>
</feature>
<organism evidence="2 3">
    <name type="scientific">Candidatus Roizmanbacteria bacterium RIFCSPHIGHO2_12_FULL_42_10</name>
    <dbReference type="NCBI Taxonomy" id="1802053"/>
    <lineage>
        <taxon>Bacteria</taxon>
        <taxon>Candidatus Roizmaniibacteriota</taxon>
    </lineage>
</organism>
<dbReference type="SUPFAM" id="SSF140931">
    <property type="entry name" value="Fic-like"/>
    <property type="match status" value="1"/>
</dbReference>
<comment type="caution">
    <text evidence="2">The sequence shown here is derived from an EMBL/GenBank/DDBJ whole genome shotgun (WGS) entry which is preliminary data.</text>
</comment>
<evidence type="ECO:0000313" key="3">
    <source>
        <dbReference type="Proteomes" id="UP000178076"/>
    </source>
</evidence>
<proteinExistence type="predicted"/>
<dbReference type="Gene3D" id="1.10.3290.10">
    <property type="entry name" value="Fido-like domain"/>
    <property type="match status" value="1"/>
</dbReference>
<protein>
    <recommendedName>
        <fullName evidence="1">Fido domain-containing protein</fullName>
    </recommendedName>
</protein>
<gene>
    <name evidence="2" type="ORF">A3F32_00310</name>
</gene>
<dbReference type="AlphaFoldDB" id="A0A1F7I3L3"/>
<dbReference type="EMBL" id="MGAD01000036">
    <property type="protein sequence ID" value="OGK37862.1"/>
    <property type="molecule type" value="Genomic_DNA"/>
</dbReference>
<sequence>MRETQEREILQRLAELSRLGPEQGSMHALVATRSDALGRPATESERTYELVLNVLHDSLYGYKLDSERQNAGWIGFTRGDAQTVQTAWERLENAEYTAINNTTEVPLEDRNIMYHCYKVCVALPPNQIAPFLRLLAYTLGDAPLVGKVAKVSNLSDANLPQVVLYIKGSSISEVLDFVIALSHVTRHILGESGRKIADAKNIDPGSGVFLTQGTYRAKQIARRKGTLPVYYGEDGALFAANESRYAQYLARRENQRMIEESWFNYTGITASEKLIALQQDAFALAPGVQPSGVRYQEVVINDPESPYYPPKALMVPKLLEQADQRLNRLTGAESFNSDYDYALRTAAVAYTIFIMIHPFLDGNGQACMNLISSLLYDGGHRRIYFRAFMGAHVIKAKALGLTHTIEMPEIPIRERDTAVLDRAGKRLEKTVETKGAKVAQRLIEAVLADSGWVDITYYVQTGDFQSAQGFAWSLVTRAHEVYNQLLKTLSDRPTGDVAQSFADLQIVQEKGMAMGDIEV</sequence>
<evidence type="ECO:0000313" key="2">
    <source>
        <dbReference type="EMBL" id="OGK37862.1"/>
    </source>
</evidence>